<sequence>MKKKNKEKESKEIPNLRNLERGK</sequence>
<protein>
    <submittedName>
        <fullName evidence="2">Uncharacterized protein</fullName>
    </submittedName>
</protein>
<evidence type="ECO:0000256" key="1">
    <source>
        <dbReference type="SAM" id="MobiDB-lite"/>
    </source>
</evidence>
<organism evidence="2">
    <name type="scientific">Rhizophora mucronata</name>
    <name type="common">Asiatic mangrove</name>
    <dbReference type="NCBI Taxonomy" id="61149"/>
    <lineage>
        <taxon>Eukaryota</taxon>
        <taxon>Viridiplantae</taxon>
        <taxon>Streptophyta</taxon>
        <taxon>Embryophyta</taxon>
        <taxon>Tracheophyta</taxon>
        <taxon>Spermatophyta</taxon>
        <taxon>Magnoliopsida</taxon>
        <taxon>eudicotyledons</taxon>
        <taxon>Gunneridae</taxon>
        <taxon>Pentapetalae</taxon>
        <taxon>rosids</taxon>
        <taxon>fabids</taxon>
        <taxon>Malpighiales</taxon>
        <taxon>Rhizophoraceae</taxon>
        <taxon>Rhizophora</taxon>
    </lineage>
</organism>
<accession>A0A2P2MJS5</accession>
<proteinExistence type="predicted"/>
<dbReference type="EMBL" id="GGEC01049985">
    <property type="protein sequence ID" value="MBX30469.1"/>
    <property type="molecule type" value="Transcribed_RNA"/>
</dbReference>
<evidence type="ECO:0000313" key="2">
    <source>
        <dbReference type="EMBL" id="MBX30469.1"/>
    </source>
</evidence>
<name>A0A2P2MJS5_RHIMU</name>
<feature type="region of interest" description="Disordered" evidence="1">
    <location>
        <begin position="1"/>
        <end position="23"/>
    </location>
</feature>
<dbReference type="AlphaFoldDB" id="A0A2P2MJS5"/>
<reference evidence="2" key="1">
    <citation type="submission" date="2018-02" db="EMBL/GenBank/DDBJ databases">
        <title>Rhizophora mucronata_Transcriptome.</title>
        <authorList>
            <person name="Meera S.P."/>
            <person name="Sreeshan A."/>
            <person name="Augustine A."/>
        </authorList>
    </citation>
    <scope>NUCLEOTIDE SEQUENCE</scope>
    <source>
        <tissue evidence="2">Leaf</tissue>
    </source>
</reference>